<feature type="domain" description="HTH asnC-type" evidence="4">
    <location>
        <begin position="9"/>
        <end position="70"/>
    </location>
</feature>
<proteinExistence type="predicted"/>
<dbReference type="EMBL" id="BMPP01000018">
    <property type="protein sequence ID" value="GGK38597.1"/>
    <property type="molecule type" value="Genomic_DNA"/>
</dbReference>
<evidence type="ECO:0000256" key="1">
    <source>
        <dbReference type="ARBA" id="ARBA00023015"/>
    </source>
</evidence>
<dbReference type="Gene3D" id="3.30.70.920">
    <property type="match status" value="1"/>
</dbReference>
<dbReference type="Proteomes" id="UP000647587">
    <property type="component" value="Unassembled WGS sequence"/>
</dbReference>
<dbReference type="InterPro" id="IPR019887">
    <property type="entry name" value="Tscrpt_reg_AsnC/Lrp_C"/>
</dbReference>
<organism evidence="5 6">
    <name type="scientific">Deinococcus malanensis</name>
    <dbReference type="NCBI Taxonomy" id="1706855"/>
    <lineage>
        <taxon>Bacteria</taxon>
        <taxon>Thermotogati</taxon>
        <taxon>Deinococcota</taxon>
        <taxon>Deinococci</taxon>
        <taxon>Deinococcales</taxon>
        <taxon>Deinococcaceae</taxon>
        <taxon>Deinococcus</taxon>
    </lineage>
</organism>
<evidence type="ECO:0000313" key="6">
    <source>
        <dbReference type="Proteomes" id="UP000647587"/>
    </source>
</evidence>
<keyword evidence="3" id="KW-0804">Transcription</keyword>
<dbReference type="PRINTS" id="PR00033">
    <property type="entry name" value="HTHASNC"/>
</dbReference>
<dbReference type="SUPFAM" id="SSF54909">
    <property type="entry name" value="Dimeric alpha+beta barrel"/>
    <property type="match status" value="1"/>
</dbReference>
<name>A0ABQ2F409_9DEIO</name>
<dbReference type="InterPro" id="IPR000485">
    <property type="entry name" value="AsnC-type_HTH_dom"/>
</dbReference>
<dbReference type="CDD" id="cd00090">
    <property type="entry name" value="HTH_ARSR"/>
    <property type="match status" value="1"/>
</dbReference>
<dbReference type="PANTHER" id="PTHR30154:SF53">
    <property type="entry name" value="HTH-TYPE TRANSCRIPTIONAL REGULATOR LRPC"/>
    <property type="match status" value="1"/>
</dbReference>
<dbReference type="PROSITE" id="PS50956">
    <property type="entry name" value="HTH_ASNC_2"/>
    <property type="match status" value="1"/>
</dbReference>
<keyword evidence="1" id="KW-0805">Transcription regulation</keyword>
<keyword evidence="2" id="KW-0238">DNA-binding</keyword>
<dbReference type="PANTHER" id="PTHR30154">
    <property type="entry name" value="LEUCINE-RESPONSIVE REGULATORY PROTEIN"/>
    <property type="match status" value="1"/>
</dbReference>
<dbReference type="Gene3D" id="1.10.10.10">
    <property type="entry name" value="Winged helix-like DNA-binding domain superfamily/Winged helix DNA-binding domain"/>
    <property type="match status" value="1"/>
</dbReference>
<comment type="caution">
    <text evidence="5">The sequence shown here is derived from an EMBL/GenBank/DDBJ whole genome shotgun (WGS) entry which is preliminary data.</text>
</comment>
<dbReference type="InterPro" id="IPR036390">
    <property type="entry name" value="WH_DNA-bd_sf"/>
</dbReference>
<evidence type="ECO:0000256" key="2">
    <source>
        <dbReference type="ARBA" id="ARBA00023125"/>
    </source>
</evidence>
<dbReference type="RefSeq" id="WP_189011173.1">
    <property type="nucleotide sequence ID" value="NZ_BMPP01000018.1"/>
</dbReference>
<dbReference type="InterPro" id="IPR036388">
    <property type="entry name" value="WH-like_DNA-bd_sf"/>
</dbReference>
<evidence type="ECO:0000259" key="4">
    <source>
        <dbReference type="PROSITE" id="PS50956"/>
    </source>
</evidence>
<reference evidence="6" key="1">
    <citation type="journal article" date="2019" name="Int. J. Syst. Evol. Microbiol.">
        <title>The Global Catalogue of Microorganisms (GCM) 10K type strain sequencing project: providing services to taxonomists for standard genome sequencing and annotation.</title>
        <authorList>
            <consortium name="The Broad Institute Genomics Platform"/>
            <consortium name="The Broad Institute Genome Sequencing Center for Infectious Disease"/>
            <person name="Wu L."/>
            <person name="Ma J."/>
        </authorList>
    </citation>
    <scope>NUCLEOTIDE SEQUENCE [LARGE SCALE GENOMIC DNA]</scope>
    <source>
        <strain evidence="6">JCM 30331</strain>
    </source>
</reference>
<protein>
    <submittedName>
        <fullName evidence="5">AsnC family transcriptional regulator</fullName>
    </submittedName>
</protein>
<dbReference type="SMART" id="SM00344">
    <property type="entry name" value="HTH_ASNC"/>
    <property type="match status" value="1"/>
</dbReference>
<dbReference type="Pfam" id="PF13404">
    <property type="entry name" value="HTH_AsnC-type"/>
    <property type="match status" value="1"/>
</dbReference>
<accession>A0ABQ2F409</accession>
<keyword evidence="6" id="KW-1185">Reference proteome</keyword>
<dbReference type="InterPro" id="IPR011991">
    <property type="entry name" value="ArsR-like_HTH"/>
</dbReference>
<dbReference type="InterPro" id="IPR019888">
    <property type="entry name" value="Tscrpt_reg_AsnC-like"/>
</dbReference>
<dbReference type="Pfam" id="PF01037">
    <property type="entry name" value="AsnC_trans_reg"/>
    <property type="match status" value="1"/>
</dbReference>
<evidence type="ECO:0000313" key="5">
    <source>
        <dbReference type="EMBL" id="GGK38597.1"/>
    </source>
</evidence>
<dbReference type="SUPFAM" id="SSF46785">
    <property type="entry name" value="Winged helix' DNA-binding domain"/>
    <property type="match status" value="1"/>
</dbReference>
<gene>
    <name evidence="5" type="ORF">GCM10008955_35540</name>
</gene>
<evidence type="ECO:0000256" key="3">
    <source>
        <dbReference type="ARBA" id="ARBA00023163"/>
    </source>
</evidence>
<dbReference type="InterPro" id="IPR011008">
    <property type="entry name" value="Dimeric_a/b-barrel"/>
</dbReference>
<sequence>MTYDPARHLDEIGQQLLCALQENARLSFSELGRRVGLSAPAVAERMRRLEDAGIIRAYRAEINQGALGRGLQAYLRLTLRYGQEEAFVAQLARLPEVLSADRVTGEDCYVLKLAVADTAHLETVIGVMKRYGEPVTSIILSSVPRPGLRQGP</sequence>